<reference evidence="1" key="1">
    <citation type="submission" date="2019-08" db="EMBL/GenBank/DDBJ databases">
        <authorList>
            <person name="Kucharzyk K."/>
            <person name="Murdoch R.W."/>
            <person name="Higgins S."/>
            <person name="Loffler F."/>
        </authorList>
    </citation>
    <scope>NUCLEOTIDE SEQUENCE</scope>
</reference>
<sequence>MGQGIQIHGQLFNRYIAAFQAAQLQNIIYQSVDMDGLGVNRAQILLP</sequence>
<dbReference type="EMBL" id="VSSQ01084409">
    <property type="protein sequence ID" value="MPN32412.1"/>
    <property type="molecule type" value="Genomic_DNA"/>
</dbReference>
<name>A0A645H240_9ZZZZ</name>
<accession>A0A645H240</accession>
<gene>
    <name evidence="1" type="ORF">SDC9_179890</name>
</gene>
<organism evidence="1">
    <name type="scientific">bioreactor metagenome</name>
    <dbReference type="NCBI Taxonomy" id="1076179"/>
    <lineage>
        <taxon>unclassified sequences</taxon>
        <taxon>metagenomes</taxon>
        <taxon>ecological metagenomes</taxon>
    </lineage>
</organism>
<protein>
    <submittedName>
        <fullName evidence="1">Uncharacterized protein</fullName>
    </submittedName>
</protein>
<comment type="caution">
    <text evidence="1">The sequence shown here is derived from an EMBL/GenBank/DDBJ whole genome shotgun (WGS) entry which is preliminary data.</text>
</comment>
<dbReference type="AlphaFoldDB" id="A0A645H240"/>
<proteinExistence type="predicted"/>
<evidence type="ECO:0000313" key="1">
    <source>
        <dbReference type="EMBL" id="MPN32412.1"/>
    </source>
</evidence>